<dbReference type="Proteomes" id="UP000326924">
    <property type="component" value="Unassembled WGS sequence"/>
</dbReference>
<feature type="transmembrane region" description="Helical" evidence="1">
    <location>
        <begin position="6"/>
        <end position="28"/>
    </location>
</feature>
<dbReference type="InParanoid" id="A0A5J5F729"/>
<keyword evidence="1" id="KW-0812">Transmembrane</keyword>
<sequence length="118" mass="13039">MAAVRYPTHSLCTLLSLILPILTSMYLYHKKKRGCTHLGRDPMCLCLPPSGGMVQSGDSEVDTVVKLFGIDQGRTLRCTSGRFLTGERRVVSVWLGRFRTIIIRVSSSERRAGLLASA</sequence>
<reference evidence="2 3" key="1">
    <citation type="submission" date="2019-09" db="EMBL/GenBank/DDBJ databases">
        <title>Draft genome of the ectomycorrhizal ascomycete Sphaerosporella brunnea.</title>
        <authorList>
            <consortium name="DOE Joint Genome Institute"/>
            <person name="Benucci G.M."/>
            <person name="Marozzi G."/>
            <person name="Antonielli L."/>
            <person name="Sanchez S."/>
            <person name="Marco P."/>
            <person name="Wang X."/>
            <person name="Falini L.B."/>
            <person name="Barry K."/>
            <person name="Haridas S."/>
            <person name="Lipzen A."/>
            <person name="Labutti K."/>
            <person name="Grigoriev I.V."/>
            <person name="Murat C."/>
            <person name="Martin F."/>
            <person name="Albertini E."/>
            <person name="Donnini D."/>
            <person name="Bonito G."/>
        </authorList>
    </citation>
    <scope>NUCLEOTIDE SEQUENCE [LARGE SCALE GENOMIC DNA]</scope>
    <source>
        <strain evidence="2 3">Sb_GMNB300</strain>
    </source>
</reference>
<evidence type="ECO:0000256" key="1">
    <source>
        <dbReference type="SAM" id="Phobius"/>
    </source>
</evidence>
<gene>
    <name evidence="2" type="ORF">FN846DRAFT_933287</name>
</gene>
<evidence type="ECO:0000313" key="3">
    <source>
        <dbReference type="Proteomes" id="UP000326924"/>
    </source>
</evidence>
<name>A0A5J5F729_9PEZI</name>
<comment type="caution">
    <text evidence="2">The sequence shown here is derived from an EMBL/GenBank/DDBJ whole genome shotgun (WGS) entry which is preliminary data.</text>
</comment>
<proteinExistence type="predicted"/>
<keyword evidence="1" id="KW-1133">Transmembrane helix</keyword>
<organism evidence="2 3">
    <name type="scientific">Sphaerosporella brunnea</name>
    <dbReference type="NCBI Taxonomy" id="1250544"/>
    <lineage>
        <taxon>Eukaryota</taxon>
        <taxon>Fungi</taxon>
        <taxon>Dikarya</taxon>
        <taxon>Ascomycota</taxon>
        <taxon>Pezizomycotina</taxon>
        <taxon>Pezizomycetes</taxon>
        <taxon>Pezizales</taxon>
        <taxon>Pyronemataceae</taxon>
        <taxon>Sphaerosporella</taxon>
    </lineage>
</organism>
<evidence type="ECO:0000313" key="2">
    <source>
        <dbReference type="EMBL" id="KAA8912479.1"/>
    </source>
</evidence>
<accession>A0A5J5F729</accession>
<dbReference type="AlphaFoldDB" id="A0A5J5F729"/>
<dbReference type="EMBL" id="VXIS01000024">
    <property type="protein sequence ID" value="KAA8912479.1"/>
    <property type="molecule type" value="Genomic_DNA"/>
</dbReference>
<protein>
    <submittedName>
        <fullName evidence="2">Uncharacterized protein</fullName>
    </submittedName>
</protein>
<keyword evidence="1" id="KW-0472">Membrane</keyword>
<keyword evidence="3" id="KW-1185">Reference proteome</keyword>